<reference evidence="5 6" key="1">
    <citation type="submission" date="2016-04" db="EMBL/GenBank/DDBJ databases">
        <title>The genome of Intoshia linei affirms orthonectids as highly simplified spiralians.</title>
        <authorList>
            <person name="Mikhailov K.V."/>
            <person name="Slusarev G.S."/>
            <person name="Nikitin M.A."/>
            <person name="Logacheva M.D."/>
            <person name="Penin A."/>
            <person name="Aleoshin V."/>
            <person name="Panchin Y.V."/>
        </authorList>
    </citation>
    <scope>NUCLEOTIDE SEQUENCE [LARGE SCALE GENOMIC DNA]</scope>
    <source>
        <strain evidence="5">Intl2013</strain>
        <tissue evidence="5">Whole animal</tissue>
    </source>
</reference>
<evidence type="ECO:0000256" key="2">
    <source>
        <dbReference type="ARBA" id="ARBA00022705"/>
    </source>
</evidence>
<feature type="domain" description="DNA polymerase alpha/delta/epsilon subunit B" evidence="3">
    <location>
        <begin position="195"/>
        <end position="401"/>
    </location>
</feature>
<organism evidence="5 6">
    <name type="scientific">Intoshia linei</name>
    <dbReference type="NCBI Taxonomy" id="1819745"/>
    <lineage>
        <taxon>Eukaryota</taxon>
        <taxon>Metazoa</taxon>
        <taxon>Spiralia</taxon>
        <taxon>Lophotrochozoa</taxon>
        <taxon>Mesozoa</taxon>
        <taxon>Orthonectida</taxon>
        <taxon>Rhopaluridae</taxon>
        <taxon>Intoshia</taxon>
    </lineage>
</organism>
<keyword evidence="6" id="KW-1185">Reference proteome</keyword>
<dbReference type="OrthoDB" id="3763at2759"/>
<dbReference type="InterPro" id="IPR007185">
    <property type="entry name" value="DNA_pol_a/d/e_bsu"/>
</dbReference>
<dbReference type="EMBL" id="LWCA01000015">
    <property type="protein sequence ID" value="OAF71909.1"/>
    <property type="molecule type" value="Genomic_DNA"/>
</dbReference>
<name>A0A177BC58_9BILA</name>
<dbReference type="GO" id="GO:0043625">
    <property type="term" value="C:delta DNA polymerase complex"/>
    <property type="evidence" value="ECO:0007669"/>
    <property type="project" value="TreeGrafter"/>
</dbReference>
<evidence type="ECO:0000259" key="3">
    <source>
        <dbReference type="Pfam" id="PF04042"/>
    </source>
</evidence>
<feature type="domain" description="DNA polymerase delta subunit OB-fold" evidence="4">
    <location>
        <begin position="25"/>
        <end position="172"/>
    </location>
</feature>
<comment type="similarity">
    <text evidence="1">Belongs to the DNA polymerase delta/II small subunit family.</text>
</comment>
<proteinExistence type="inferred from homology"/>
<keyword evidence="2" id="KW-0235">DNA replication</keyword>
<dbReference type="Pfam" id="PF18018">
    <property type="entry name" value="DNA_pol_D_N"/>
    <property type="match status" value="1"/>
</dbReference>
<dbReference type="GO" id="GO:0006271">
    <property type="term" value="P:DNA strand elongation involved in DNA replication"/>
    <property type="evidence" value="ECO:0007669"/>
    <property type="project" value="TreeGrafter"/>
</dbReference>
<dbReference type="Gene3D" id="3.60.21.50">
    <property type="match status" value="1"/>
</dbReference>
<sequence>MDTVEYAFTNECGQFMIHDNERAPQFYAIYNARIDTMRRKIEENCKIMFPSIEIKLLDELEIENECVTLGIICKHMTLNPSVLKDIFMELEMSGQKFNKNDLIFDHLFGPVKKDKISFQASVIHESDSLSLEDCTQRISLNASESDILNLINGVVVGVVGRKNSNGKFDVKQFIFRNSVCEITHIPIKPNRKYLAFVSGLAFGSDKFDQIAMDLMSLFMLRSESNIVGIVVAGNLITNINFNTSIRTTQLLEHSHNCDYFLSYLGTMKPIYIMPGINDISDSVFPQRPINSSVMPHVSKLNTNSMLSNPCQFNLESEQQVRFMGTSGENVYDTLAHTADSYDSDQYITHENILNAMDKHLLYGHLSPGSPDSLESIPVCQDAFIIQTLPNVYFAGNQPFFASRFSKHVPNLKLISIPPFYNTKSIALLDLASLDTRQVFFESEK</sequence>
<dbReference type="Pfam" id="PF04042">
    <property type="entry name" value="DNA_pol_E_B"/>
    <property type="match status" value="1"/>
</dbReference>
<evidence type="ECO:0000256" key="1">
    <source>
        <dbReference type="ARBA" id="ARBA00006035"/>
    </source>
</evidence>
<dbReference type="Gene3D" id="2.40.50.430">
    <property type="match status" value="1"/>
</dbReference>
<dbReference type="AlphaFoldDB" id="A0A177BC58"/>
<evidence type="ECO:0000313" key="5">
    <source>
        <dbReference type="EMBL" id="OAF71909.1"/>
    </source>
</evidence>
<dbReference type="InterPro" id="IPR040663">
    <property type="entry name" value="DNA_pol_D_N"/>
</dbReference>
<accession>A0A177BC58</accession>
<dbReference type="Proteomes" id="UP000078046">
    <property type="component" value="Unassembled WGS sequence"/>
</dbReference>
<evidence type="ECO:0000259" key="4">
    <source>
        <dbReference type="Pfam" id="PF18018"/>
    </source>
</evidence>
<gene>
    <name evidence="5" type="ORF">A3Q56_00308</name>
</gene>
<comment type="caution">
    <text evidence="5">The sequence shown here is derived from an EMBL/GenBank/DDBJ whole genome shotgun (WGS) entry which is preliminary data.</text>
</comment>
<dbReference type="PANTHER" id="PTHR10416:SF0">
    <property type="entry name" value="DNA POLYMERASE DELTA SUBUNIT 2"/>
    <property type="match status" value="1"/>
</dbReference>
<dbReference type="PANTHER" id="PTHR10416">
    <property type="entry name" value="DNA POLYMERASE DELTA SUBUNIT 2"/>
    <property type="match status" value="1"/>
</dbReference>
<evidence type="ECO:0008006" key="7">
    <source>
        <dbReference type="Google" id="ProtNLM"/>
    </source>
</evidence>
<dbReference type="GO" id="GO:0003677">
    <property type="term" value="F:DNA binding"/>
    <property type="evidence" value="ECO:0007669"/>
    <property type="project" value="InterPro"/>
</dbReference>
<protein>
    <recommendedName>
        <fullName evidence="7">DNA polymerase delta small subunit</fullName>
    </recommendedName>
</protein>
<dbReference type="InterPro" id="IPR024826">
    <property type="entry name" value="DNA_pol_delta/II_ssu"/>
</dbReference>
<evidence type="ECO:0000313" key="6">
    <source>
        <dbReference type="Proteomes" id="UP000078046"/>
    </source>
</evidence>